<evidence type="ECO:0000256" key="1">
    <source>
        <dbReference type="SAM" id="SignalP"/>
    </source>
</evidence>
<reference evidence="2 3" key="1">
    <citation type="submission" date="2021-08" db="EMBL/GenBank/DDBJ databases">
        <title>Devosia salina sp. nov., isolated from the South China Sea sediment.</title>
        <authorList>
            <person name="Zhou Z."/>
        </authorList>
    </citation>
    <scope>NUCLEOTIDE SEQUENCE [LARGE SCALE GENOMIC DNA]</scope>
    <source>
        <strain evidence="2 3">SCS-3</strain>
    </source>
</reference>
<dbReference type="EMBL" id="CP080590">
    <property type="protein sequence ID" value="QYO75740.1"/>
    <property type="molecule type" value="Genomic_DNA"/>
</dbReference>
<feature type="chain" id="PRO_5046878010" evidence="1">
    <location>
        <begin position="20"/>
        <end position="305"/>
    </location>
</feature>
<keyword evidence="3" id="KW-1185">Reference proteome</keyword>
<sequence length="305" mass="33203">MIRTAAATAAILLATTTLAAAQPLDQAIHDFIYAQGFAAEDIPGLEVRLIDQWFDLTVTTPGGTVGPLEKAMLIADKSIESGRTRTAIAYGEMIAENGAPYSFIEVRHYNMAAVIHAETADAYGIENTAPVEEFGRGPHMAWRFVFTPEMNNAAILLEASSRIISDKEASKADCMGRPCLDPYAGFDTVEWTEIEGQVADWPELYATQSDETSTPAHAIAQLAVFGFWANAESGDYQWTGGEHPEAARGAEPYRFIGIDRNLGQEASIDAVWQETLLNDDALSEIAFRRAEVGGTVYLMRSSVSR</sequence>
<dbReference type="Proteomes" id="UP000825799">
    <property type="component" value="Chromosome"/>
</dbReference>
<gene>
    <name evidence="2" type="ORF">K1X15_14010</name>
</gene>
<proteinExistence type="predicted"/>
<organism evidence="2 3">
    <name type="scientific">Devosia salina</name>
    <dbReference type="NCBI Taxonomy" id="2860336"/>
    <lineage>
        <taxon>Bacteria</taxon>
        <taxon>Pseudomonadati</taxon>
        <taxon>Pseudomonadota</taxon>
        <taxon>Alphaproteobacteria</taxon>
        <taxon>Hyphomicrobiales</taxon>
        <taxon>Devosiaceae</taxon>
        <taxon>Devosia</taxon>
    </lineage>
</organism>
<dbReference type="RefSeq" id="WP_220304235.1">
    <property type="nucleotide sequence ID" value="NZ_CP080590.1"/>
</dbReference>
<protein>
    <submittedName>
        <fullName evidence="2">Uncharacterized protein</fullName>
    </submittedName>
</protein>
<evidence type="ECO:0000313" key="2">
    <source>
        <dbReference type="EMBL" id="QYO75740.1"/>
    </source>
</evidence>
<accession>A0ABX8WHG1</accession>
<evidence type="ECO:0000313" key="3">
    <source>
        <dbReference type="Proteomes" id="UP000825799"/>
    </source>
</evidence>
<feature type="signal peptide" evidence="1">
    <location>
        <begin position="1"/>
        <end position="19"/>
    </location>
</feature>
<keyword evidence="1" id="KW-0732">Signal</keyword>
<name>A0ABX8WHG1_9HYPH</name>